<sequence>MPTDMRRACMQQNEELYCYLVTKISWKGSYKRLLTIGTVGITTYNKDTLRVTNQWRHDEVLGVRPDSTVKPSQPHLQRLVLTLSDTNRKRQEMTFASEYRVDVLTDLLRFRDRFTQRMDSGLRVPAVKLGWSERVTNLLLCASPISLDQIDPSSGIVLKGYLYRDIEYLDRVVDLPGGIAVVQCGFGRIHVFTVQNPDQLIKAAGDLSQAHLGLVLRRSPTPLTRDYCREFRLGKGSFAPPFLYGSSEDEFTSQAEFVVQKVGCRRENSALSNKSRLLCITDSFLLERDPLSYRAISAYPLCEIHALVRDRSQPQQFFVEYVRGVIKTYFSTDRDALLASLLDAVRASGNRDVCVRSTRTNRGLRFCPNIVSPTEEVESIHLRFLRQQPEGISFWAVLQRFNANIAYSGLLHAVTQDFIVYHLFAVDCPVIMVYCALQYVSKLVQGVFAENKERLIKDALSAILTQAPPGMDTSLCDSLPGVGSRPMKKGSLQTSDPHAHLVLLEAQFHALRRLVASKAGFMAFTQLPGMRVTLGRIVVNALRRGDDAVTHAVLDAINTLMQPMHDSPDIRQEQLNKASIMSSEAFMSRLVDIFTLHALRGTGALVLCALLDFFTFAICLPYSETSEGGAFDCMLRLVANRGRALFRLFHHPSLAIVRGAGMVMRAMIEEGGDEVAREMRQLALSEGALFHHLSIACFTQGKDTRSLAVRQLSRHLVALWVDQSPEAHDLLKRMFPLGLLAFLESEADPPVTVIDHLPNRDNLQMAQDHMTRVEERRQTIRYQMEVKIDNLLTHWRLRVGLPPPKPNLLKELEERPVVLRVPRHQLRPLVDAKDSSASHRTNWRYFFYQFDQDHAKPDLIWNLRTRNEMRESMEKELQEFKRERDYFAQSVMETVDYGLRASTSDESIGNKPISSTEKSDAYSSEPCTPTTNAMNGPSFTSHSEGSPPVSRANSSNPPTPPSSPTRTTADRLIAQASLVSWNHSEFKVDHPSLAGEPRVGNYYLRLLLEEDKRVHGENATIKLDEDEHDERLTGLSRIRDSKQFFNDLFRRYLQYIASGPSLGSMAQYTSTAATRGTRDSQQRAHRLAMRCLCLHAMAVVYGRCHLEIGPVSDIPLLVYLLDRTTSAPERDCLLLLLNKLMLNKYNVDALVEADGVRVLVDLACLSHLHTSRASTPLQSNVLKASAAQDAHEGGASTQREWWWYAPSRDPSKASDASGAMQLHGPVSFSELRKLVTSSQISGSTLVYAQGLDAVPRCRPDGFLAADDEEDAEWERNQLVGMNGASSGGGDTVTSSTGTAQKPGSSRSLSGWVLARRVVQLRWTIPELLCPTQSSSVSDLQPTSTTSSAQTQLTIGTEGVGSLVDQLGYSQGALLNYTQLAIRCVDVLRKLCDSCSSRDPHGGVVRPLPKPRRVISNPLCLTHLTQLLLTFDPPLVERVVSLLHVLLDQNPVLPRLYLTGVFFFVLMYTGSNVLPIARFLKDVHLLQAFRLEDAHRLSSTDLTSRSILGNMLPDAMIAYLDNHPPEKFAEIFLGNFDSPEAIWNSEMRRYLIERIASHLADFTPRLHSNTRAIYQYIGIPLIVYPQLENELFCHNYYLRHLCDTSRFPDWPIRDPIALLRDVLRVWREEIEKKPVDMSFNDAIKELGLDVSQLNPSNEEALIRRAYYQMSMKYHPDKNPEGREKFHAATVAYQFLCNRSKLGTGPNRLHIQLMLRVQSIVYSRYRSLLSAQKYAGYPMLVQTIRAETEDEDLFARVAASEDFSVPRPNTSENNHESKRETAENAVLLVAAAELAYETVATSALNAEELRRQGGIQVLQEAFIRCSVIISRINSRPTDATVRVCGHIISVMAAASQFASCRQSIQELPQLAKHVLRLLYYRNLPQLCCLATACTSAFCADYWLCVASYENGGLYLLLRHVFAYDFTLEEGGVETTESTNEQVITNRLALLCLWALGRLLNGYQSTHEVTEDSYLREGPGVHEALSRLLTPHLTRKIAELAFYDPGSDRARAQTNNAESRSVSADPPVIHDFPLDTPRGKYLRSLAKLLTTNSVTPYLIWDNRCRAELEVMLDANIERIIKTGECDLDAASRFVHSTYAHELLIGEVFVRLYNKQPSYQLENPKTFAIDLLRFLAQEVPNLTPQAPIKADLSTVVATVSSEPQTSTASSSSLLDLDDIDWAAEEVNISDLCVSRLSAALEALGNVIHHNTGVELQCIGHFALLFSVMELHGYPDLQTRAIEVIQAVSTNNECLSDIAASQLLASMVMLFPSLPQCHQLLVETFDRLVMLTTLLKEFVYCGGLIYLLEIISRSPARRVREAVVCLLSRCLADKQVGRRIQALLSQFLPPIFAETLRDTPEAFINLFDSDHENPELIWNSEFREQLSNAVARQSQDFYANQLQNPKIRWSLPDSFSVSYADVLMKAASERLRTGSVDSAHEEEEELMATLGPLVIAGVYLHLYVASPGWVLRRPELFLDSVLDTWIETVGRLPGSTLLLRLLTRACATVLADRPGLLDALPRKGYLHRIIDLLASITDPEGAKAAVLLLHRMSMSKLCVQAMADRDTIGGLLRVVNCCIGEELGLVGETLFGIFDSPDCDPLVAQALKHDLIGYALQLLHNGLPRSVKEPGQTCAYLVKALKAMQRSSTYGAKVTERLNAHPNWADYRDQGHALFLSNVPSSATAYLTAGPSAGSLHAGYLTAATTTVHNTTSHLAPPPLPITPPAPPS</sequence>
<gene>
    <name evidence="3" type="ORF">P879_03384</name>
</gene>
<accession>A0A8T0D9I8</accession>
<keyword evidence="4" id="KW-1185">Reference proteome</keyword>
<dbReference type="GO" id="GO:0006898">
    <property type="term" value="P:receptor-mediated endocytosis"/>
    <property type="evidence" value="ECO:0007669"/>
    <property type="project" value="TreeGrafter"/>
</dbReference>
<dbReference type="Pfam" id="PF00226">
    <property type="entry name" value="DnaJ"/>
    <property type="match status" value="1"/>
</dbReference>
<dbReference type="InterPro" id="IPR036869">
    <property type="entry name" value="J_dom_sf"/>
</dbReference>
<dbReference type="EMBL" id="JTDF01011264">
    <property type="protein sequence ID" value="KAF8563624.1"/>
    <property type="molecule type" value="Genomic_DNA"/>
</dbReference>
<dbReference type="InterPro" id="IPR001623">
    <property type="entry name" value="DnaJ_domain"/>
</dbReference>
<dbReference type="Gene3D" id="1.25.10.10">
    <property type="entry name" value="Leucine-rich Repeat Variant"/>
    <property type="match status" value="1"/>
</dbReference>
<feature type="domain" description="J" evidence="2">
    <location>
        <begin position="1640"/>
        <end position="1724"/>
    </location>
</feature>
<dbReference type="PANTHER" id="PTHR36983">
    <property type="entry name" value="DNAJ HOMOLOG SUBFAMILY C MEMBER 13"/>
    <property type="match status" value="1"/>
</dbReference>
<dbReference type="CDD" id="cd06257">
    <property type="entry name" value="DnaJ"/>
    <property type="match status" value="1"/>
</dbReference>
<dbReference type="InterPro" id="IPR011989">
    <property type="entry name" value="ARM-like"/>
</dbReference>
<reference evidence="3 4" key="1">
    <citation type="submission" date="2019-07" db="EMBL/GenBank/DDBJ databases">
        <title>Annotation for the trematode Paragonimus westermani.</title>
        <authorList>
            <person name="Choi Y.-J."/>
        </authorList>
    </citation>
    <scope>NUCLEOTIDE SEQUENCE [LARGE SCALE GENOMIC DNA]</scope>
    <source>
        <strain evidence="3">180907_Pwestermani</strain>
    </source>
</reference>
<feature type="region of interest" description="Disordered" evidence="1">
    <location>
        <begin position="903"/>
        <end position="967"/>
    </location>
</feature>
<dbReference type="InterPro" id="IPR045802">
    <property type="entry name" value="GRV2/DNAJC13_N"/>
</dbReference>
<organism evidence="3 4">
    <name type="scientific">Paragonimus westermani</name>
    <dbReference type="NCBI Taxonomy" id="34504"/>
    <lineage>
        <taxon>Eukaryota</taxon>
        <taxon>Metazoa</taxon>
        <taxon>Spiralia</taxon>
        <taxon>Lophotrochozoa</taxon>
        <taxon>Platyhelminthes</taxon>
        <taxon>Trematoda</taxon>
        <taxon>Digenea</taxon>
        <taxon>Plagiorchiida</taxon>
        <taxon>Troglotremata</taxon>
        <taxon>Troglotrematidae</taxon>
        <taxon>Paragonimus</taxon>
    </lineage>
</organism>
<proteinExistence type="predicted"/>
<feature type="region of interest" description="Disordered" evidence="1">
    <location>
        <begin position="1280"/>
        <end position="1306"/>
    </location>
</feature>
<dbReference type="GO" id="GO:0010008">
    <property type="term" value="C:endosome membrane"/>
    <property type="evidence" value="ECO:0007669"/>
    <property type="project" value="TreeGrafter"/>
</dbReference>
<evidence type="ECO:0000313" key="4">
    <source>
        <dbReference type="Proteomes" id="UP000699462"/>
    </source>
</evidence>
<dbReference type="Gene3D" id="1.10.287.110">
    <property type="entry name" value="DnaJ domain"/>
    <property type="match status" value="1"/>
</dbReference>
<comment type="caution">
    <text evidence="3">The sequence shown here is derived from an EMBL/GenBank/DDBJ whole genome shotgun (WGS) entry which is preliminary data.</text>
</comment>
<dbReference type="PROSITE" id="PS50076">
    <property type="entry name" value="DNAJ_2"/>
    <property type="match status" value="1"/>
</dbReference>
<dbReference type="Proteomes" id="UP000699462">
    <property type="component" value="Unassembled WGS sequence"/>
</dbReference>
<dbReference type="SUPFAM" id="SSF46565">
    <property type="entry name" value="Chaperone J-domain"/>
    <property type="match status" value="1"/>
</dbReference>
<dbReference type="InterPro" id="IPR044978">
    <property type="entry name" value="GRV2/DNAJC13"/>
</dbReference>
<dbReference type="GO" id="GO:0007032">
    <property type="term" value="P:endosome organization"/>
    <property type="evidence" value="ECO:0007669"/>
    <property type="project" value="InterPro"/>
</dbReference>
<dbReference type="GO" id="GO:2000641">
    <property type="term" value="P:regulation of early endosome to late endosome transport"/>
    <property type="evidence" value="ECO:0007669"/>
    <property type="project" value="InterPro"/>
</dbReference>
<name>A0A8T0D9I8_9TREM</name>
<dbReference type="PANTHER" id="PTHR36983:SF2">
    <property type="entry name" value="DNAJ HOMOLOG SUBFAMILY C MEMBER 13"/>
    <property type="match status" value="1"/>
</dbReference>
<dbReference type="Pfam" id="PF19432">
    <property type="entry name" value="RME-8_N"/>
    <property type="match status" value="2"/>
</dbReference>
<dbReference type="OrthoDB" id="69656at2759"/>
<evidence type="ECO:0000256" key="1">
    <source>
        <dbReference type="SAM" id="MobiDB-lite"/>
    </source>
</evidence>
<dbReference type="SUPFAM" id="SSF48371">
    <property type="entry name" value="ARM repeat"/>
    <property type="match status" value="2"/>
</dbReference>
<dbReference type="SMART" id="SM00271">
    <property type="entry name" value="DnaJ"/>
    <property type="match status" value="1"/>
</dbReference>
<evidence type="ECO:0000313" key="3">
    <source>
        <dbReference type="EMBL" id="KAF8563624.1"/>
    </source>
</evidence>
<evidence type="ECO:0000259" key="2">
    <source>
        <dbReference type="PROSITE" id="PS50076"/>
    </source>
</evidence>
<dbReference type="InterPro" id="IPR016024">
    <property type="entry name" value="ARM-type_fold"/>
</dbReference>
<feature type="compositionally biased region" description="Polar residues" evidence="1">
    <location>
        <begin position="903"/>
        <end position="944"/>
    </location>
</feature>
<protein>
    <recommendedName>
        <fullName evidence="2">J domain-containing protein</fullName>
    </recommendedName>
</protein>